<dbReference type="Gene3D" id="1.25.40.10">
    <property type="entry name" value="Tetratricopeptide repeat domain"/>
    <property type="match status" value="1"/>
</dbReference>
<dbReference type="PANTHER" id="PTHR21405:SF0">
    <property type="entry name" value="TETRATRICOPEPTIDE REPEAT PROTEIN 36"/>
    <property type="match status" value="1"/>
</dbReference>
<dbReference type="SUPFAM" id="SSF48452">
    <property type="entry name" value="TPR-like"/>
    <property type="match status" value="1"/>
</dbReference>
<evidence type="ECO:0000313" key="3">
    <source>
        <dbReference type="RefSeq" id="XP_018329707.1"/>
    </source>
</evidence>
<proteinExistence type="inferred from homology"/>
<dbReference type="InterPro" id="IPR038906">
    <property type="entry name" value="TTC36"/>
</dbReference>
<dbReference type="Pfam" id="PF13181">
    <property type="entry name" value="TPR_8"/>
    <property type="match status" value="1"/>
</dbReference>
<sequence>MAKLSVHDRAVLSCIFNPSLPLDAIVEAEDVNMHLRDDDEESYQEIEKIKVMECKAIHLAESGKTDEAIKILEEAIHLAPQKASLYNNRAQVYQLKRKPNDALDDLTKAIELSGDKLLRTKREALCQRGLLYRKMENEELARNDFNEASKLGSQFAKNQLIEMNPYAALCNQMLKQAVENLQK</sequence>
<gene>
    <name evidence="3" type="primary">LOC108740034</name>
</gene>
<dbReference type="STRING" id="224129.A0A1W4XA58"/>
<dbReference type="GO" id="GO:0006570">
    <property type="term" value="P:tyrosine metabolic process"/>
    <property type="evidence" value="ECO:0007669"/>
    <property type="project" value="TreeGrafter"/>
</dbReference>
<dbReference type="InterPro" id="IPR011990">
    <property type="entry name" value="TPR-like_helical_dom_sf"/>
</dbReference>
<dbReference type="OrthoDB" id="539634at2759"/>
<comment type="similarity">
    <text evidence="1">Belongs to the TTC36 family.</text>
</comment>
<keyword evidence="2" id="KW-1185">Reference proteome</keyword>
<dbReference type="AlphaFoldDB" id="A0A1W4XA58"/>
<dbReference type="Proteomes" id="UP000192223">
    <property type="component" value="Unplaced"/>
</dbReference>
<dbReference type="GeneID" id="108740034"/>
<reference evidence="3" key="1">
    <citation type="submission" date="2025-08" db="UniProtKB">
        <authorList>
            <consortium name="RefSeq"/>
        </authorList>
    </citation>
    <scope>IDENTIFICATION</scope>
    <source>
        <tissue evidence="3">Entire body</tissue>
    </source>
</reference>
<dbReference type="FunCoup" id="A0A1W4XA58">
    <property type="interactions" value="15"/>
</dbReference>
<dbReference type="KEGG" id="apln:108740034"/>
<dbReference type="RefSeq" id="XP_018329707.1">
    <property type="nucleotide sequence ID" value="XM_018474205.2"/>
</dbReference>
<dbReference type="InParanoid" id="A0A1W4XA58"/>
<protein>
    <submittedName>
        <fullName evidence="3">Tetratricopeptide repeat protein 36 homolog</fullName>
    </submittedName>
</protein>
<evidence type="ECO:0000313" key="2">
    <source>
        <dbReference type="Proteomes" id="UP000192223"/>
    </source>
</evidence>
<evidence type="ECO:0000256" key="1">
    <source>
        <dbReference type="ARBA" id="ARBA00006995"/>
    </source>
</evidence>
<organism evidence="2 3">
    <name type="scientific">Agrilus planipennis</name>
    <name type="common">Emerald ash borer</name>
    <name type="synonym">Agrilus marcopoli</name>
    <dbReference type="NCBI Taxonomy" id="224129"/>
    <lineage>
        <taxon>Eukaryota</taxon>
        <taxon>Metazoa</taxon>
        <taxon>Ecdysozoa</taxon>
        <taxon>Arthropoda</taxon>
        <taxon>Hexapoda</taxon>
        <taxon>Insecta</taxon>
        <taxon>Pterygota</taxon>
        <taxon>Neoptera</taxon>
        <taxon>Endopterygota</taxon>
        <taxon>Coleoptera</taxon>
        <taxon>Polyphaga</taxon>
        <taxon>Elateriformia</taxon>
        <taxon>Buprestoidea</taxon>
        <taxon>Buprestidae</taxon>
        <taxon>Agrilinae</taxon>
        <taxon>Agrilus</taxon>
    </lineage>
</organism>
<name>A0A1W4XA58_AGRPL</name>
<dbReference type="InterPro" id="IPR019734">
    <property type="entry name" value="TPR_rpt"/>
</dbReference>
<accession>A0A1W4XA58</accession>
<dbReference type="PANTHER" id="PTHR21405">
    <property type="entry name" value="CDNA SEQUENCE BC021608"/>
    <property type="match status" value="1"/>
</dbReference>
<dbReference type="SMART" id="SM00028">
    <property type="entry name" value="TPR"/>
    <property type="match status" value="3"/>
</dbReference>
<dbReference type="Pfam" id="PF13414">
    <property type="entry name" value="TPR_11"/>
    <property type="match status" value="1"/>
</dbReference>